<dbReference type="PANTHER" id="PTHR32089">
    <property type="entry name" value="METHYL-ACCEPTING CHEMOTAXIS PROTEIN MCPB"/>
    <property type="match status" value="1"/>
</dbReference>
<organism evidence="5 6">
    <name type="scientific">Candidatus Lambdaproteobacteria bacterium RIFOXYD2_FULL_56_26</name>
    <dbReference type="NCBI Taxonomy" id="1817773"/>
    <lineage>
        <taxon>Bacteria</taxon>
        <taxon>Pseudomonadati</taxon>
        <taxon>Pseudomonadota</taxon>
        <taxon>Candidatus Lambdaproteobacteria</taxon>
    </lineage>
</organism>
<dbReference type="GO" id="GO:0004888">
    <property type="term" value="F:transmembrane signaling receptor activity"/>
    <property type="evidence" value="ECO:0007669"/>
    <property type="project" value="InterPro"/>
</dbReference>
<gene>
    <name evidence="5" type="ORF">A2557_03445</name>
</gene>
<comment type="caution">
    <text evidence="5">The sequence shown here is derived from an EMBL/GenBank/DDBJ whole genome shotgun (WGS) entry which is preliminary data.</text>
</comment>
<dbReference type="GO" id="GO:0006935">
    <property type="term" value="P:chemotaxis"/>
    <property type="evidence" value="ECO:0007669"/>
    <property type="project" value="InterPro"/>
</dbReference>
<evidence type="ECO:0000313" key="6">
    <source>
        <dbReference type="Proteomes" id="UP000177583"/>
    </source>
</evidence>
<evidence type="ECO:0000256" key="1">
    <source>
        <dbReference type="ARBA" id="ARBA00023224"/>
    </source>
</evidence>
<accession>A0A1F6GRK2</accession>
<feature type="domain" description="Methyl-accepting transducer" evidence="4">
    <location>
        <begin position="1"/>
        <end position="91"/>
    </location>
</feature>
<dbReference type="Pfam" id="PF00015">
    <property type="entry name" value="MCPsignal"/>
    <property type="match status" value="1"/>
</dbReference>
<dbReference type="InterPro" id="IPR004089">
    <property type="entry name" value="MCPsignal_dom"/>
</dbReference>
<comment type="similarity">
    <text evidence="2">Belongs to the methyl-accepting chemotaxis (MCP) protein family.</text>
</comment>
<protein>
    <recommendedName>
        <fullName evidence="4">Methyl-accepting transducer domain-containing protein</fullName>
    </recommendedName>
</protein>
<evidence type="ECO:0000259" key="4">
    <source>
        <dbReference type="PROSITE" id="PS50111"/>
    </source>
</evidence>
<dbReference type="EMBL" id="MFNF01000043">
    <property type="protein sequence ID" value="OGH00700.1"/>
    <property type="molecule type" value="Genomic_DNA"/>
</dbReference>
<dbReference type="PRINTS" id="PR00260">
    <property type="entry name" value="CHEMTRNSDUCR"/>
</dbReference>
<dbReference type="Gene3D" id="1.10.287.950">
    <property type="entry name" value="Methyl-accepting chemotaxis protein"/>
    <property type="match status" value="1"/>
</dbReference>
<keyword evidence="1 3" id="KW-0807">Transducer</keyword>
<sequence length="346" mass="37759">MNVGIISTLPKEEENATQHLVRGIESTAGSATRFNQNLARIISQMNMLSLNALIEAANSGSAGRGFAIVAQEMKKLAESIQGASTQFTGDVIQNLQSRVQESYQIDTQVRGERFADLALNLIDVIDRNLYERTCDVRWWATDAAVVGANLDRQLASNRLGVILDSYTVYEDIWLTDLEGNVIANGRPDLYPAVGRNCAKETWFQEALHTKSGADYAVGSVHANDSLAKTVVIPYGTAVREAGSETGRAIGVILVMMNWAKLANGAIEGVRLTEAEKRNTQCFVVDKNGVILAPTGIAGFLIERIEVDTSKSQGYSLVHNQLLAQALTPGFETYRGLGWRAVVRQRL</sequence>
<dbReference type="Proteomes" id="UP000177583">
    <property type="component" value="Unassembled WGS sequence"/>
</dbReference>
<dbReference type="InterPro" id="IPR004090">
    <property type="entry name" value="Chemotax_Me-accpt_rcpt"/>
</dbReference>
<dbReference type="SUPFAM" id="SSF58104">
    <property type="entry name" value="Methyl-accepting chemotaxis protein (MCP) signaling domain"/>
    <property type="match status" value="1"/>
</dbReference>
<dbReference type="Gene3D" id="3.30.450.20">
    <property type="entry name" value="PAS domain"/>
    <property type="match status" value="1"/>
</dbReference>
<evidence type="ECO:0000256" key="2">
    <source>
        <dbReference type="ARBA" id="ARBA00029447"/>
    </source>
</evidence>
<evidence type="ECO:0000313" key="5">
    <source>
        <dbReference type="EMBL" id="OGH00700.1"/>
    </source>
</evidence>
<evidence type="ECO:0000256" key="3">
    <source>
        <dbReference type="PROSITE-ProRule" id="PRU00284"/>
    </source>
</evidence>
<dbReference type="AlphaFoldDB" id="A0A1F6GRK2"/>
<reference evidence="5 6" key="1">
    <citation type="journal article" date="2016" name="Nat. Commun.">
        <title>Thousands of microbial genomes shed light on interconnected biogeochemical processes in an aquifer system.</title>
        <authorList>
            <person name="Anantharaman K."/>
            <person name="Brown C.T."/>
            <person name="Hug L.A."/>
            <person name="Sharon I."/>
            <person name="Castelle C.J."/>
            <person name="Probst A.J."/>
            <person name="Thomas B.C."/>
            <person name="Singh A."/>
            <person name="Wilkins M.J."/>
            <person name="Karaoz U."/>
            <person name="Brodie E.L."/>
            <person name="Williams K.H."/>
            <person name="Hubbard S.S."/>
            <person name="Banfield J.F."/>
        </authorList>
    </citation>
    <scope>NUCLEOTIDE SEQUENCE [LARGE SCALE GENOMIC DNA]</scope>
</reference>
<dbReference type="GO" id="GO:0016020">
    <property type="term" value="C:membrane"/>
    <property type="evidence" value="ECO:0007669"/>
    <property type="project" value="InterPro"/>
</dbReference>
<dbReference type="GO" id="GO:0007165">
    <property type="term" value="P:signal transduction"/>
    <property type="evidence" value="ECO:0007669"/>
    <property type="project" value="UniProtKB-KW"/>
</dbReference>
<dbReference type="PROSITE" id="PS50111">
    <property type="entry name" value="CHEMOTAXIS_TRANSDUC_2"/>
    <property type="match status" value="1"/>
</dbReference>
<name>A0A1F6GRK2_9PROT</name>
<dbReference type="PANTHER" id="PTHR32089:SF112">
    <property type="entry name" value="LYSOZYME-LIKE PROTEIN-RELATED"/>
    <property type="match status" value="1"/>
</dbReference>
<proteinExistence type="inferred from homology"/>